<keyword evidence="6 7" id="KW-0472">Membrane</keyword>
<gene>
    <name evidence="9" type="ORF">BE221DRAFT_142977</name>
</gene>
<keyword evidence="5" id="KW-1133">Transmembrane helix</keyword>
<dbReference type="GO" id="GO:0005509">
    <property type="term" value="F:calcium ion binding"/>
    <property type="evidence" value="ECO:0007669"/>
    <property type="project" value="InterPro"/>
</dbReference>
<reference evidence="9" key="1">
    <citation type="submission" date="2017-04" db="EMBL/GenBank/DDBJ databases">
        <title>Population genomics of picophytoplankton unveils novel chromosome hypervariability.</title>
        <authorList>
            <consortium name="DOE Joint Genome Institute"/>
            <person name="Blanc-Mathieu R."/>
            <person name="Krasovec M."/>
            <person name="Hebrard M."/>
            <person name="Yau S."/>
            <person name="Desgranges E."/>
            <person name="Martin J."/>
            <person name="Schackwitz W."/>
            <person name="Kuo A."/>
            <person name="Salin G."/>
            <person name="Donnadieu C."/>
            <person name="Desdevises Y."/>
            <person name="Sanchez-Ferandin S."/>
            <person name="Moreau H."/>
            <person name="Rivals E."/>
            <person name="Grigoriev I.V."/>
            <person name="Grimsley N."/>
            <person name="Eyre-Walker A."/>
            <person name="Piganeau G."/>
        </authorList>
    </citation>
    <scope>NUCLEOTIDE SEQUENCE [LARGE SCALE GENOMIC DNA]</scope>
    <source>
        <strain evidence="9">RCC 1115</strain>
    </source>
</reference>
<dbReference type="PROSITE" id="PS50222">
    <property type="entry name" value="EF_HAND_2"/>
    <property type="match status" value="2"/>
</dbReference>
<dbReference type="InterPro" id="IPR002067">
    <property type="entry name" value="MCP"/>
</dbReference>
<keyword evidence="3 7" id="KW-0812">Transmembrane</keyword>
<dbReference type="Gene3D" id="1.50.40.10">
    <property type="entry name" value="Mitochondrial carrier domain"/>
    <property type="match status" value="1"/>
</dbReference>
<evidence type="ECO:0000256" key="4">
    <source>
        <dbReference type="ARBA" id="ARBA00022737"/>
    </source>
</evidence>
<dbReference type="PRINTS" id="PR00926">
    <property type="entry name" value="MITOCARRIER"/>
</dbReference>
<dbReference type="Gene3D" id="1.10.238.10">
    <property type="entry name" value="EF-hand"/>
    <property type="match status" value="1"/>
</dbReference>
<dbReference type="InterPro" id="IPR011992">
    <property type="entry name" value="EF-hand-dom_pair"/>
</dbReference>
<dbReference type="PANTHER" id="PTHR24089">
    <property type="entry name" value="SOLUTE CARRIER FAMILY 25"/>
    <property type="match status" value="1"/>
</dbReference>
<accession>A0A1Y5I274</accession>
<comment type="subcellular location">
    <subcellularLocation>
        <location evidence="1">Mitochondrion inner membrane</location>
        <topology evidence="1">Multi-pass membrane protein</topology>
    </subcellularLocation>
</comment>
<keyword evidence="4" id="KW-0677">Repeat</keyword>
<dbReference type="InterPro" id="IPR018108">
    <property type="entry name" value="MCP_transmembrane"/>
</dbReference>
<evidence type="ECO:0000256" key="6">
    <source>
        <dbReference type="ARBA" id="ARBA00023136"/>
    </source>
</evidence>
<dbReference type="PROSITE" id="PS50920">
    <property type="entry name" value="SOLCAR"/>
    <property type="match status" value="3"/>
</dbReference>
<dbReference type="AlphaFoldDB" id="A0A1Y5I274"/>
<evidence type="ECO:0000256" key="1">
    <source>
        <dbReference type="ARBA" id="ARBA00004448"/>
    </source>
</evidence>
<keyword evidence="2" id="KW-0813">Transport</keyword>
<dbReference type="GO" id="GO:0005743">
    <property type="term" value="C:mitochondrial inner membrane"/>
    <property type="evidence" value="ECO:0007669"/>
    <property type="project" value="UniProtKB-SubCell"/>
</dbReference>
<evidence type="ECO:0000259" key="8">
    <source>
        <dbReference type="PROSITE" id="PS50222"/>
    </source>
</evidence>
<dbReference type="SUPFAM" id="SSF47473">
    <property type="entry name" value="EF-hand"/>
    <property type="match status" value="1"/>
</dbReference>
<evidence type="ECO:0000256" key="7">
    <source>
        <dbReference type="PROSITE-ProRule" id="PRU00282"/>
    </source>
</evidence>
<feature type="repeat" description="Solcar" evidence="7">
    <location>
        <begin position="582"/>
        <end position="663"/>
    </location>
</feature>
<organism evidence="9">
    <name type="scientific">Ostreococcus tauri</name>
    <name type="common">Marine green alga</name>
    <dbReference type="NCBI Taxonomy" id="70448"/>
    <lineage>
        <taxon>Eukaryota</taxon>
        <taxon>Viridiplantae</taxon>
        <taxon>Chlorophyta</taxon>
        <taxon>Mamiellophyceae</taxon>
        <taxon>Mamiellales</taxon>
        <taxon>Bathycoccaceae</taxon>
        <taxon>Ostreococcus</taxon>
    </lineage>
</organism>
<feature type="repeat" description="Solcar" evidence="7">
    <location>
        <begin position="485"/>
        <end position="572"/>
    </location>
</feature>
<name>A0A1Y5I274_OSTTA</name>
<feature type="domain" description="EF-hand" evidence="8">
    <location>
        <begin position="360"/>
        <end position="395"/>
    </location>
</feature>
<protein>
    <submittedName>
        <fullName evidence="9">Mitochondrial carrier domain-containing protein</fullName>
    </submittedName>
</protein>
<dbReference type="Pfam" id="PF00153">
    <property type="entry name" value="Mito_carr"/>
    <property type="match status" value="3"/>
</dbReference>
<evidence type="ECO:0000256" key="3">
    <source>
        <dbReference type="ARBA" id="ARBA00022692"/>
    </source>
</evidence>
<evidence type="ECO:0000256" key="5">
    <source>
        <dbReference type="ARBA" id="ARBA00022989"/>
    </source>
</evidence>
<dbReference type="SMART" id="SM00054">
    <property type="entry name" value="EFh"/>
    <property type="match status" value="2"/>
</dbReference>
<dbReference type="SUPFAM" id="SSF103506">
    <property type="entry name" value="Mitochondrial carrier"/>
    <property type="match status" value="1"/>
</dbReference>
<proteinExistence type="predicted"/>
<sequence length="769" mass="85196">MESSDAGATSEAVDYSKMNPAERRAAVLRDLNGKREGEGLPTFLHVPKTGGTMIESALGSLGIAVGFCHKRPYEFRSAFVGFEPWHTPPRGVVPDSWAILRDPYTRAQSDFLWRTSWEDKDTFAALRTGYDPENCVAFEQHVARQIAGATKSELRKCYQRRQYAVEGMNECDETFKGVGMGVNSHWLPQSVMAASAARLFKFEDCLDLTEKTGTCTKPRAGGKQDNLVKFLRERYHPAVSLEGHINEWNPVIGKPDLEPCWAHMSPKVLNDFNELYAHDFNAFGENAVTFDALAPEDYAFRALRRRFDDLDRARTGRVTTDDLRAALTRLGVPCTERSIEEFMSRADGLTFAEFGDFALRRERELLKTFRTFDHDRVGYLTTKQLKRVLMREGYAASDGDVEAMMTRIKAGEGAFSKGKGLFNAANEKFVTHSRAIDFAEFRDFLLLSDAMDTTQALSVWSRSTIDVGDVSMAFASKRSARHGTMQVAKHLLVGAISGGVSRTIVAPLERAKIEYMLDSTKIARDGGLIGTLNRIVRDEGPGGLFRGNTLNVLRIAPTKAVEFFVYDKYKEHIINGSDQTELDGPQRMLGGSIASMCGTALTHPVDTLRSRVSGTGMLLGDCWKQLVANEGYGALWKGLGANMVRVAPYGAINFFVYDACKSLYRKQFGDKAKMSAVPTMCFGALAGAAAQTGVYPLEMIQRRIQVAGMKQGAKVAYKNMFHGIYVVGTTEGVGALYAGLLPNYAKILPSAAISFYVYELMKQLFELDK</sequence>
<dbReference type="Proteomes" id="UP000195557">
    <property type="component" value="Unassembled WGS sequence"/>
</dbReference>
<dbReference type="InterPro" id="IPR002048">
    <property type="entry name" value="EF_hand_dom"/>
</dbReference>
<dbReference type="EMBL" id="KZ155839">
    <property type="protein sequence ID" value="OUS42294.1"/>
    <property type="molecule type" value="Genomic_DNA"/>
</dbReference>
<feature type="domain" description="EF-hand" evidence="8">
    <location>
        <begin position="298"/>
        <end position="333"/>
    </location>
</feature>
<evidence type="ECO:0000313" key="9">
    <source>
        <dbReference type="EMBL" id="OUS42294.1"/>
    </source>
</evidence>
<dbReference type="GO" id="GO:0055085">
    <property type="term" value="P:transmembrane transport"/>
    <property type="evidence" value="ECO:0007669"/>
    <property type="project" value="InterPro"/>
</dbReference>
<evidence type="ECO:0000256" key="2">
    <source>
        <dbReference type="ARBA" id="ARBA00022448"/>
    </source>
</evidence>
<dbReference type="eggNOG" id="KOG0036">
    <property type="taxonomic scope" value="Eukaryota"/>
</dbReference>
<feature type="repeat" description="Solcar" evidence="7">
    <location>
        <begin position="674"/>
        <end position="764"/>
    </location>
</feature>
<dbReference type="InterPro" id="IPR023395">
    <property type="entry name" value="MCP_dom_sf"/>
</dbReference>